<evidence type="ECO:0000313" key="9">
    <source>
        <dbReference type="EMBL" id="ENO18850.1"/>
    </source>
</evidence>
<keyword evidence="2" id="KW-0134">Cell wall</keyword>
<evidence type="ECO:0000256" key="2">
    <source>
        <dbReference type="ARBA" id="ARBA00022512"/>
    </source>
</evidence>
<dbReference type="InterPro" id="IPR041033">
    <property type="entry name" value="SpaA_PFL_dom_1"/>
</dbReference>
<keyword evidence="6" id="KW-0472">Membrane</keyword>
<sequence>MSTTTRERRIVAVLASLVLSLFTLFGLSSAAMATTGNPMGDITNTPGTINVYKHANPGGTLEYGNGNEVSAGGEALGGVPFTLYKVEGVDLVNGNAGWDVVGKITDPAKPVEPALDNQNSPTKVTIDGKKYTLKKIDEKTTADGTGLAQFTDVYPGLYIVVESKASLPPGSVIVAKAAPFFITLPIKDAKGAWSYTANVYPKNTVSPKPEKSAEVKNAADGVITWTVKQTLPTFDDTNKLTKFRFEDDLSGAGDTKGTLASVKVTVNGKDKTGDFNKELAGLDGKHLVITAKNSGDLPSGGEIVATYTTKASGNGQFRNGVLSFINDVEVGHALAFADLGKITVEKLDATDKTLYLSGAEFKVCVDEDGVEETKDCPAVGTITTEKSLGTGSLDKLKIQKYVLFETAAPAGYTFNPDTPYKADLTTATYNTVTLTIENTKTNVPTLPLTGADGQLLMTIGGVALVLLAGGVFLVARKKRSEK</sequence>
<gene>
    <name evidence="9" type="ORF">HMPREF9004_0520</name>
</gene>
<dbReference type="InterPro" id="IPR048052">
    <property type="entry name" value="FM1-like"/>
</dbReference>
<dbReference type="InterPro" id="IPR019931">
    <property type="entry name" value="LPXTG_anchor"/>
</dbReference>
<dbReference type="Gene3D" id="2.60.40.740">
    <property type="match status" value="1"/>
</dbReference>
<proteinExistence type="inferred from homology"/>
<dbReference type="NCBIfam" id="TIGR01167">
    <property type="entry name" value="LPXTG_anchor"/>
    <property type="match status" value="1"/>
</dbReference>
<comment type="caution">
    <text evidence="9">The sequence shown here is derived from an EMBL/GenBank/DDBJ whole genome shotgun (WGS) entry which is preliminary data.</text>
</comment>
<evidence type="ECO:0000313" key="10">
    <source>
        <dbReference type="Proteomes" id="UP000013015"/>
    </source>
</evidence>
<keyword evidence="4 7" id="KW-0732">Signal</keyword>
<dbReference type="GO" id="GO:0005975">
    <property type="term" value="P:carbohydrate metabolic process"/>
    <property type="evidence" value="ECO:0007669"/>
    <property type="project" value="UniProtKB-ARBA"/>
</dbReference>
<dbReference type="HOGENOM" id="CLU_029024_2_0_11"/>
<dbReference type="Pfam" id="PF17802">
    <property type="entry name" value="SpaA"/>
    <property type="match status" value="1"/>
</dbReference>
<accession>N6W8G6</accession>
<dbReference type="PROSITE" id="PS50847">
    <property type="entry name" value="GRAM_POS_ANCHORING"/>
    <property type="match status" value="1"/>
</dbReference>
<evidence type="ECO:0000256" key="4">
    <source>
        <dbReference type="ARBA" id="ARBA00022729"/>
    </source>
</evidence>
<evidence type="ECO:0000256" key="6">
    <source>
        <dbReference type="SAM" id="Phobius"/>
    </source>
</evidence>
<keyword evidence="6" id="KW-0812">Transmembrane</keyword>
<dbReference type="InterPro" id="IPR013783">
    <property type="entry name" value="Ig-like_fold"/>
</dbReference>
<evidence type="ECO:0000259" key="8">
    <source>
        <dbReference type="PROSITE" id="PS50847"/>
    </source>
</evidence>
<dbReference type="STRING" id="888050.HMPREF9004_0520"/>
<feature type="chain" id="PRO_5039130970" evidence="7">
    <location>
        <begin position="34"/>
        <end position="482"/>
    </location>
</feature>
<name>N6W8G6_9ACTO</name>
<evidence type="ECO:0000256" key="1">
    <source>
        <dbReference type="ARBA" id="ARBA00007257"/>
    </source>
</evidence>
<evidence type="ECO:0000256" key="7">
    <source>
        <dbReference type="SAM" id="SignalP"/>
    </source>
</evidence>
<dbReference type="Proteomes" id="UP000013015">
    <property type="component" value="Unassembled WGS sequence"/>
</dbReference>
<protein>
    <submittedName>
        <fullName evidence="9">Type-2 fimbrial major subunit</fullName>
    </submittedName>
</protein>
<reference evidence="9 10" key="1">
    <citation type="submission" date="2013-03" db="EMBL/GenBank/DDBJ databases">
        <title>Reference genome for the Human Microbiome Project.</title>
        <authorList>
            <person name="Aqrawi P."/>
            <person name="Ayvaz T."/>
            <person name="Bess C."/>
            <person name="Blankenburg K."/>
            <person name="Coyle M."/>
            <person name="Deng J."/>
            <person name="Forbes L."/>
            <person name="Fowler G."/>
            <person name="Francisco L."/>
            <person name="Fu Q."/>
            <person name="Gibbs R."/>
            <person name="Gross S."/>
            <person name="Gubbala S."/>
            <person name="Hale W."/>
            <person name="Hemphill L."/>
            <person name="Highlander S."/>
            <person name="Hirani K."/>
            <person name="Jackson L."/>
            <person name="Jakkamsetti A."/>
            <person name="Javaid M."/>
            <person name="Jayaseelan J.C."/>
            <person name="Jiang H."/>
            <person name="Joshi V."/>
            <person name="Korchina V."/>
            <person name="Kovar C."/>
            <person name="Lara F."/>
            <person name="Lee S."/>
            <person name="Liu Y."/>
            <person name="Mata R."/>
            <person name="Mathew T."/>
            <person name="Munidasa M."/>
            <person name="Muzny D."/>
            <person name="Nazareth L."/>
            <person name="Ngo R."/>
            <person name="Nguyen L."/>
            <person name="Nguyen N."/>
            <person name="Okwuonu G."/>
            <person name="Ongeri F."/>
            <person name="Palculict T."/>
            <person name="Patil S."/>
            <person name="Petrosino J."/>
            <person name="Pham C."/>
            <person name="Pham P."/>
            <person name="Pu L.-L."/>
            <person name="Qin X."/>
            <person name="Qu J."/>
            <person name="Reid J."/>
            <person name="Ross M."/>
            <person name="Ruth R."/>
            <person name="Saada N."/>
            <person name="San Lucas F."/>
            <person name="Santibanez J."/>
            <person name="Shang Y."/>
            <person name="Simmons D."/>
            <person name="Song X.-Z."/>
            <person name="Tang L.-Y."/>
            <person name="Thornton R."/>
            <person name="Warren J."/>
            <person name="Weissenberger G."/>
            <person name="Wilczek-Boney K."/>
            <person name="Worley K."/>
            <person name="Youmans B."/>
            <person name="Zhang J."/>
            <person name="Zhang L."/>
            <person name="Zhao Z."/>
            <person name="Zhou C."/>
            <person name="Zhu D."/>
            <person name="Zhu Y."/>
        </authorList>
    </citation>
    <scope>NUCLEOTIDE SEQUENCE [LARGE SCALE GENOMIC DNA]</scope>
    <source>
        <strain evidence="9 10">F0333</strain>
    </source>
</reference>
<dbReference type="AlphaFoldDB" id="N6W8G6"/>
<dbReference type="Gene3D" id="2.60.40.10">
    <property type="entry name" value="Immunoglobulins"/>
    <property type="match status" value="2"/>
</dbReference>
<dbReference type="EMBL" id="AQHZ01000007">
    <property type="protein sequence ID" value="ENO18850.1"/>
    <property type="molecule type" value="Genomic_DNA"/>
</dbReference>
<dbReference type="NCBIfam" id="NF033902">
    <property type="entry name" value="iso_D2_wall_anc"/>
    <property type="match status" value="1"/>
</dbReference>
<feature type="signal peptide" evidence="7">
    <location>
        <begin position="1"/>
        <end position="33"/>
    </location>
</feature>
<organism evidence="9 10">
    <name type="scientific">Schaalia cardiffensis F0333</name>
    <dbReference type="NCBI Taxonomy" id="888050"/>
    <lineage>
        <taxon>Bacteria</taxon>
        <taxon>Bacillati</taxon>
        <taxon>Actinomycetota</taxon>
        <taxon>Actinomycetes</taxon>
        <taxon>Actinomycetales</taxon>
        <taxon>Actinomycetaceae</taxon>
        <taxon>Schaalia</taxon>
    </lineage>
</organism>
<feature type="transmembrane region" description="Helical" evidence="6">
    <location>
        <begin position="455"/>
        <end position="475"/>
    </location>
</feature>
<dbReference type="PANTHER" id="PTHR36108:SF13">
    <property type="entry name" value="COLOSSIN-B-RELATED"/>
    <property type="match status" value="1"/>
</dbReference>
<dbReference type="Pfam" id="PF16555">
    <property type="entry name" value="GramPos_pilinD1"/>
    <property type="match status" value="1"/>
</dbReference>
<keyword evidence="6" id="KW-1133">Transmembrane helix</keyword>
<dbReference type="InterPro" id="IPR032364">
    <property type="entry name" value="GramPos_pilinD1_N"/>
</dbReference>
<dbReference type="PANTHER" id="PTHR36108">
    <property type="entry name" value="COLOSSIN-B-RELATED"/>
    <property type="match status" value="1"/>
</dbReference>
<evidence type="ECO:0000256" key="5">
    <source>
        <dbReference type="ARBA" id="ARBA00023088"/>
    </source>
</evidence>
<evidence type="ECO:0000256" key="3">
    <source>
        <dbReference type="ARBA" id="ARBA00022525"/>
    </source>
</evidence>
<keyword evidence="10" id="KW-1185">Reference proteome</keyword>
<feature type="domain" description="Gram-positive cocci surface proteins LPxTG" evidence="8">
    <location>
        <begin position="446"/>
        <end position="482"/>
    </location>
</feature>
<dbReference type="eggNOG" id="COG4932">
    <property type="taxonomic scope" value="Bacteria"/>
</dbReference>
<dbReference type="RefSeq" id="WP_005962249.1">
    <property type="nucleotide sequence ID" value="NZ_CP040505.1"/>
</dbReference>
<keyword evidence="3" id="KW-0964">Secreted</keyword>
<keyword evidence="5" id="KW-0572">Peptidoglycan-anchor</keyword>
<dbReference type="PATRIC" id="fig|888050.3.peg.502"/>
<comment type="similarity">
    <text evidence="1">Belongs to the serine-aspartate repeat-containing protein (SDr) family.</text>
</comment>